<keyword evidence="3" id="KW-1185">Reference proteome</keyword>
<dbReference type="AlphaFoldDB" id="A0A6I6F1A5"/>
<reference evidence="2 3" key="1">
    <citation type="submission" date="2019-12" db="EMBL/GenBank/DDBJ databases">
        <title>Genome sequenceing of Clostridium bovifaecis.</title>
        <authorList>
            <person name="Yao Y."/>
        </authorList>
    </citation>
    <scope>NUCLEOTIDE SEQUENCE [LARGE SCALE GENOMIC DNA]</scope>
    <source>
        <strain evidence="2 3">BXX</strain>
    </source>
</reference>
<proteinExistence type="predicted"/>
<sequence length="117" mass="13353">MKKFIILIAASVLAAILMLYSEQKVFYKEGVYEGRGEGHHGEIRIELITDKYRIKEIRVLEHHEMPQLFEIVNSKIPKKVIRINSPDVEGIAGASYTSEGLLHAIREAVDKARIDKH</sequence>
<dbReference type="Proteomes" id="UP000422764">
    <property type="component" value="Chromosome"/>
</dbReference>
<dbReference type="GO" id="GO:0016020">
    <property type="term" value="C:membrane"/>
    <property type="evidence" value="ECO:0007669"/>
    <property type="project" value="InterPro"/>
</dbReference>
<dbReference type="Gene3D" id="3.90.1010.20">
    <property type="match status" value="1"/>
</dbReference>
<evidence type="ECO:0000313" key="3">
    <source>
        <dbReference type="Proteomes" id="UP000422764"/>
    </source>
</evidence>
<name>A0A6I6F1A5_9CLOT</name>
<gene>
    <name evidence="2" type="ORF">GOM49_05050</name>
</gene>
<dbReference type="InterPro" id="IPR007329">
    <property type="entry name" value="FMN-bd"/>
</dbReference>
<dbReference type="SMART" id="SM00900">
    <property type="entry name" value="FMN_bind"/>
    <property type="match status" value="1"/>
</dbReference>
<protein>
    <submittedName>
        <fullName evidence="2">FMN-binding protein</fullName>
    </submittedName>
</protein>
<feature type="domain" description="FMN-binding" evidence="1">
    <location>
        <begin position="38"/>
        <end position="112"/>
    </location>
</feature>
<dbReference type="EMBL" id="CP046522">
    <property type="protein sequence ID" value="QGU94547.1"/>
    <property type="molecule type" value="Genomic_DNA"/>
</dbReference>
<organism evidence="2 3">
    <name type="scientific">Clostridium bovifaecis</name>
    <dbReference type="NCBI Taxonomy" id="2184719"/>
    <lineage>
        <taxon>Bacteria</taxon>
        <taxon>Bacillati</taxon>
        <taxon>Bacillota</taxon>
        <taxon>Clostridia</taxon>
        <taxon>Eubacteriales</taxon>
        <taxon>Clostridiaceae</taxon>
        <taxon>Clostridium</taxon>
    </lineage>
</organism>
<evidence type="ECO:0000313" key="2">
    <source>
        <dbReference type="EMBL" id="QGU94547.1"/>
    </source>
</evidence>
<accession>A0A6I6F1A5</accession>
<evidence type="ECO:0000259" key="1">
    <source>
        <dbReference type="SMART" id="SM00900"/>
    </source>
</evidence>
<dbReference type="Pfam" id="PF04205">
    <property type="entry name" value="FMN_bind"/>
    <property type="match status" value="1"/>
</dbReference>
<dbReference type="GO" id="GO:0010181">
    <property type="term" value="F:FMN binding"/>
    <property type="evidence" value="ECO:0007669"/>
    <property type="project" value="InterPro"/>
</dbReference>